<dbReference type="STRING" id="1618477.UR54_C0032G0006"/>
<reference evidence="1 2" key="1">
    <citation type="journal article" date="2015" name="Nature">
        <title>rRNA introns, odd ribosomes, and small enigmatic genomes across a large radiation of phyla.</title>
        <authorList>
            <person name="Brown C.T."/>
            <person name="Hug L.A."/>
            <person name="Thomas B.C."/>
            <person name="Sharon I."/>
            <person name="Castelle C.J."/>
            <person name="Singh A."/>
            <person name="Wilkins M.J."/>
            <person name="Williams K.H."/>
            <person name="Banfield J.F."/>
        </authorList>
    </citation>
    <scope>NUCLEOTIDE SEQUENCE [LARGE SCALE GENOMIC DNA]</scope>
</reference>
<organism evidence="1 2">
    <name type="scientific">Candidatus Roizmanbacteria bacterium GW2011_GWA2_34_18</name>
    <dbReference type="NCBI Taxonomy" id="1618477"/>
    <lineage>
        <taxon>Bacteria</taxon>
        <taxon>Candidatus Roizmaniibacteriota</taxon>
    </lineage>
</organism>
<dbReference type="AlphaFoldDB" id="A0A0G0D7F3"/>
<accession>A0A0G0D7F3</accession>
<evidence type="ECO:0000313" key="2">
    <source>
        <dbReference type="Proteomes" id="UP000034688"/>
    </source>
</evidence>
<comment type="caution">
    <text evidence="1">The sequence shown here is derived from an EMBL/GenBank/DDBJ whole genome shotgun (WGS) entry which is preliminary data.</text>
</comment>
<protein>
    <submittedName>
        <fullName evidence="1">Uncharacterized protein</fullName>
    </submittedName>
</protein>
<sequence>MIESGKAYVKRLFCRPTHDKTSLNINFNNWINRYAYTDIDRWRRKARVISNEISSPGIRAYFLKKEDPKNQHRILELLAKFNNQDPKKINSYYDEQAHELVGDIFGDILIHYASSSDQKRSNRFFTNSILLDISRRSTIIGLEKLFRLVNSDSVSLPENMKIYLISILLDLRIDFEQEGSKQFADSMPHEVFAALTVILKQRKEQIRSQNSVTTMLFAKK</sequence>
<gene>
    <name evidence="1" type="ORF">UR54_C0032G0006</name>
</gene>
<dbReference type="EMBL" id="LBPP01000032">
    <property type="protein sequence ID" value="KKP59160.1"/>
    <property type="molecule type" value="Genomic_DNA"/>
</dbReference>
<evidence type="ECO:0000313" key="1">
    <source>
        <dbReference type="EMBL" id="KKP59160.1"/>
    </source>
</evidence>
<proteinExistence type="predicted"/>
<dbReference type="Proteomes" id="UP000034688">
    <property type="component" value="Unassembled WGS sequence"/>
</dbReference>
<name>A0A0G0D7F3_9BACT</name>